<evidence type="ECO:0000256" key="1">
    <source>
        <dbReference type="ARBA" id="ARBA00010466"/>
    </source>
</evidence>
<keyword evidence="3 7" id="KW-0238">DNA-binding</keyword>
<dbReference type="Gene3D" id="3.40.50.1360">
    <property type="match status" value="1"/>
</dbReference>
<dbReference type="PANTHER" id="PTHR34294">
    <property type="entry name" value="TRANSCRIPTIONAL REGULATOR-RELATED"/>
    <property type="match status" value="1"/>
</dbReference>
<feature type="domain" description="Sugar-binding" evidence="6">
    <location>
        <begin position="66"/>
        <end position="322"/>
    </location>
</feature>
<dbReference type="Gene3D" id="1.10.10.60">
    <property type="entry name" value="Homeodomain-like"/>
    <property type="match status" value="1"/>
</dbReference>
<name>A0ABU0E2J9_9FIRM</name>
<reference evidence="7 8" key="1">
    <citation type="submission" date="2023-07" db="EMBL/GenBank/DDBJ databases">
        <title>Genomic Encyclopedia of Type Strains, Phase IV (KMG-IV): sequencing the most valuable type-strain genomes for metagenomic binning, comparative biology and taxonomic classification.</title>
        <authorList>
            <person name="Goeker M."/>
        </authorList>
    </citation>
    <scope>NUCLEOTIDE SEQUENCE [LARGE SCALE GENOMIC DNA]</scope>
    <source>
        <strain evidence="7 8">DSM 16784</strain>
    </source>
</reference>
<gene>
    <name evidence="7" type="ORF">J2S15_001855</name>
</gene>
<organism evidence="7 8">
    <name type="scientific">Breznakia pachnodae</name>
    <dbReference type="NCBI Taxonomy" id="265178"/>
    <lineage>
        <taxon>Bacteria</taxon>
        <taxon>Bacillati</taxon>
        <taxon>Bacillota</taxon>
        <taxon>Erysipelotrichia</taxon>
        <taxon>Erysipelotrichales</taxon>
        <taxon>Erysipelotrichaceae</taxon>
        <taxon>Breznakia</taxon>
    </lineage>
</organism>
<evidence type="ECO:0000259" key="6">
    <source>
        <dbReference type="Pfam" id="PF04198"/>
    </source>
</evidence>
<dbReference type="InterPro" id="IPR051054">
    <property type="entry name" value="SorC_transcr_regulators"/>
</dbReference>
<accession>A0ABU0E2J9</accession>
<evidence type="ECO:0000256" key="2">
    <source>
        <dbReference type="ARBA" id="ARBA00023015"/>
    </source>
</evidence>
<dbReference type="InterPro" id="IPR037171">
    <property type="entry name" value="NagB/RpiA_transferase-like"/>
</dbReference>
<keyword evidence="4" id="KW-0804">Transcription</keyword>
<keyword evidence="8" id="KW-1185">Reference proteome</keyword>
<sequence>MKKIVDDLRLIYKCCCLYYLDDMSQQEICNHIGISRATVSRLLKAGRDTGIVNIQVKNPVSLSYGELERKIEKEFGIKEVVVANGSPLDSKEEQMNRINTEALRYLSRLFKDGDYVGVSMGSTLNNVVKDTPDVNEKSECTFVPVVGGISSNQQSDRSIHANEIANSYANKFGGKAIQFFAPALFADISVMKGFMKEKPVQEVLNYYEKLSTVVMGVGIPEIGGSTLVQHGYVEKQQLQKYIDDGVVGDLSLKFFDRSGDTDKFKEFNDRVSGLSLSQLKTISNRVGIASGKQKAEALLGAIRGGMINILITDLECAEELLKLI</sequence>
<dbReference type="InterPro" id="IPR012318">
    <property type="entry name" value="HTH_CRP"/>
</dbReference>
<comment type="similarity">
    <text evidence="1">Belongs to the SorC transcriptional regulatory family.</text>
</comment>
<evidence type="ECO:0000313" key="7">
    <source>
        <dbReference type="EMBL" id="MDQ0361108.1"/>
    </source>
</evidence>
<evidence type="ECO:0000256" key="3">
    <source>
        <dbReference type="ARBA" id="ARBA00023125"/>
    </source>
</evidence>
<dbReference type="EMBL" id="JAUSUR010000003">
    <property type="protein sequence ID" value="MDQ0361108.1"/>
    <property type="molecule type" value="Genomic_DNA"/>
</dbReference>
<proteinExistence type="inferred from homology"/>
<evidence type="ECO:0000313" key="8">
    <source>
        <dbReference type="Proteomes" id="UP001230220"/>
    </source>
</evidence>
<dbReference type="GO" id="GO:0003677">
    <property type="term" value="F:DNA binding"/>
    <property type="evidence" value="ECO:0007669"/>
    <property type="project" value="UniProtKB-KW"/>
</dbReference>
<dbReference type="InterPro" id="IPR013324">
    <property type="entry name" value="RNA_pol_sigma_r3/r4-like"/>
</dbReference>
<dbReference type="Pfam" id="PF00325">
    <property type="entry name" value="Crp"/>
    <property type="match status" value="1"/>
</dbReference>
<keyword evidence="2" id="KW-0805">Transcription regulation</keyword>
<dbReference type="SUPFAM" id="SSF100950">
    <property type="entry name" value="NagB/RpiA/CoA transferase-like"/>
    <property type="match status" value="1"/>
</dbReference>
<evidence type="ECO:0000259" key="5">
    <source>
        <dbReference type="Pfam" id="PF00325"/>
    </source>
</evidence>
<dbReference type="SUPFAM" id="SSF88659">
    <property type="entry name" value="Sigma3 and sigma4 domains of RNA polymerase sigma factors"/>
    <property type="match status" value="1"/>
</dbReference>
<dbReference type="Pfam" id="PF04198">
    <property type="entry name" value="Sugar-bind"/>
    <property type="match status" value="1"/>
</dbReference>
<dbReference type="InterPro" id="IPR007324">
    <property type="entry name" value="Sugar-bd_dom_put"/>
</dbReference>
<protein>
    <submittedName>
        <fullName evidence="7">DNA-binding transcriptional regulator LsrR (DeoR family)</fullName>
    </submittedName>
</protein>
<comment type="caution">
    <text evidence="7">The sequence shown here is derived from an EMBL/GenBank/DDBJ whole genome shotgun (WGS) entry which is preliminary data.</text>
</comment>
<dbReference type="Proteomes" id="UP001230220">
    <property type="component" value="Unassembled WGS sequence"/>
</dbReference>
<feature type="domain" description="HTH crp-type" evidence="5">
    <location>
        <begin position="23"/>
        <end position="44"/>
    </location>
</feature>
<evidence type="ECO:0000256" key="4">
    <source>
        <dbReference type="ARBA" id="ARBA00023163"/>
    </source>
</evidence>
<dbReference type="RefSeq" id="WP_307407561.1">
    <property type="nucleotide sequence ID" value="NZ_JAUSUR010000003.1"/>
</dbReference>